<evidence type="ECO:0000256" key="1">
    <source>
        <dbReference type="ARBA" id="ARBA00006835"/>
    </source>
</evidence>
<evidence type="ECO:0000256" key="5">
    <source>
        <dbReference type="ARBA" id="ARBA00022695"/>
    </source>
</evidence>
<comment type="caution">
    <text evidence="9">The sequence shown here is derived from an EMBL/GenBank/DDBJ whole genome shotgun (WGS) entry which is preliminary data.</text>
</comment>
<dbReference type="Pfam" id="PF04565">
    <property type="entry name" value="RNA_pol_Rpb2_3"/>
    <property type="match status" value="1"/>
</dbReference>
<evidence type="ECO:0000259" key="8">
    <source>
        <dbReference type="Pfam" id="PF04565"/>
    </source>
</evidence>
<keyword evidence="5" id="KW-0548">Nucleotidyltransferase</keyword>
<comment type="similarity">
    <text evidence="1 7">Belongs to the RNA polymerase beta chain family.</text>
</comment>
<gene>
    <name evidence="9" type="ORF">GIB67_026106</name>
</gene>
<reference evidence="9 10" key="1">
    <citation type="journal article" date="2020" name="IScience">
        <title>Genome Sequencing of the Endangered Kingdonia uniflora (Circaeasteraceae, Ranunculales) Reveals Potential Mechanisms of Evolutionary Specialization.</title>
        <authorList>
            <person name="Sun Y."/>
            <person name="Deng T."/>
            <person name="Zhang A."/>
            <person name="Moore M.J."/>
            <person name="Landis J.B."/>
            <person name="Lin N."/>
            <person name="Zhang H."/>
            <person name="Zhang X."/>
            <person name="Huang J."/>
            <person name="Zhang X."/>
            <person name="Sun H."/>
            <person name="Wang H."/>
        </authorList>
    </citation>
    <scope>NUCLEOTIDE SEQUENCE [LARGE SCALE GENOMIC DNA]</scope>
    <source>
        <strain evidence="9">TB1705</strain>
        <tissue evidence="9">Leaf</tissue>
    </source>
</reference>
<dbReference type="GO" id="GO:0032549">
    <property type="term" value="F:ribonucleoside binding"/>
    <property type="evidence" value="ECO:0007669"/>
    <property type="project" value="InterPro"/>
</dbReference>
<feature type="non-terminal residue" evidence="9">
    <location>
        <position position="1"/>
    </location>
</feature>
<name>A0A7J7M345_9MAGN</name>
<dbReference type="EC" id="2.7.7.6" evidence="2"/>
<dbReference type="InterPro" id="IPR007645">
    <property type="entry name" value="RNA_pol_Rpb2_3"/>
</dbReference>
<dbReference type="GO" id="GO:0000428">
    <property type="term" value="C:DNA-directed RNA polymerase complex"/>
    <property type="evidence" value="ECO:0007669"/>
    <property type="project" value="UniProtKB-KW"/>
</dbReference>
<dbReference type="InterPro" id="IPR015712">
    <property type="entry name" value="DNA-dir_RNA_pol_su2"/>
</dbReference>
<dbReference type="PANTHER" id="PTHR20856">
    <property type="entry name" value="DNA-DIRECTED RNA POLYMERASE I SUBUNIT 2"/>
    <property type="match status" value="1"/>
</dbReference>
<evidence type="ECO:0000313" key="9">
    <source>
        <dbReference type="EMBL" id="KAF6149250.1"/>
    </source>
</evidence>
<dbReference type="Gene3D" id="3.90.1100.10">
    <property type="match status" value="1"/>
</dbReference>
<protein>
    <recommendedName>
        <fullName evidence="2">DNA-directed RNA polymerase</fullName>
        <ecNumber evidence="2">2.7.7.6</ecNumber>
    </recommendedName>
</protein>
<evidence type="ECO:0000256" key="3">
    <source>
        <dbReference type="ARBA" id="ARBA00022478"/>
    </source>
</evidence>
<evidence type="ECO:0000256" key="2">
    <source>
        <dbReference type="ARBA" id="ARBA00012418"/>
    </source>
</evidence>
<dbReference type="GO" id="GO:0003899">
    <property type="term" value="F:DNA-directed RNA polymerase activity"/>
    <property type="evidence" value="ECO:0007669"/>
    <property type="project" value="UniProtKB-EC"/>
</dbReference>
<organism evidence="9 10">
    <name type="scientific">Kingdonia uniflora</name>
    <dbReference type="NCBI Taxonomy" id="39325"/>
    <lineage>
        <taxon>Eukaryota</taxon>
        <taxon>Viridiplantae</taxon>
        <taxon>Streptophyta</taxon>
        <taxon>Embryophyta</taxon>
        <taxon>Tracheophyta</taxon>
        <taxon>Spermatophyta</taxon>
        <taxon>Magnoliopsida</taxon>
        <taxon>Ranunculales</taxon>
        <taxon>Circaeasteraceae</taxon>
        <taxon>Kingdonia</taxon>
    </lineage>
</organism>
<evidence type="ECO:0000256" key="4">
    <source>
        <dbReference type="ARBA" id="ARBA00022679"/>
    </source>
</evidence>
<keyword evidence="3" id="KW-0240">DNA-directed RNA polymerase</keyword>
<dbReference type="OrthoDB" id="1533630at2759"/>
<keyword evidence="10" id="KW-1185">Reference proteome</keyword>
<feature type="domain" description="RNA polymerase Rpb2" evidence="8">
    <location>
        <begin position="1"/>
        <end position="64"/>
    </location>
</feature>
<proteinExistence type="inferred from homology"/>
<dbReference type="GO" id="GO:0003677">
    <property type="term" value="F:DNA binding"/>
    <property type="evidence" value="ECO:0007669"/>
    <property type="project" value="InterPro"/>
</dbReference>
<keyword evidence="6" id="KW-0804">Transcription</keyword>
<dbReference type="EMBL" id="JACGCM010001798">
    <property type="protein sequence ID" value="KAF6149250.1"/>
    <property type="molecule type" value="Genomic_DNA"/>
</dbReference>
<evidence type="ECO:0000256" key="6">
    <source>
        <dbReference type="ARBA" id="ARBA00023163"/>
    </source>
</evidence>
<dbReference type="GO" id="GO:0006351">
    <property type="term" value="P:DNA-templated transcription"/>
    <property type="evidence" value="ECO:0007669"/>
    <property type="project" value="InterPro"/>
</dbReference>
<evidence type="ECO:0000256" key="7">
    <source>
        <dbReference type="RuleBase" id="RU000434"/>
    </source>
</evidence>
<sequence length="120" mass="13400">VLNHLTYASPMSYLRRLNSPIGREGKLAKPRQLHNSQWGMMYPAGTPEGQACGLVKNLALMVYVTVGSAANPILEFLEEWSTENFEKISPAVIDQAIKFFVNGCWVGIHRSPDLLVKTLR</sequence>
<dbReference type="Proteomes" id="UP000541444">
    <property type="component" value="Unassembled WGS sequence"/>
</dbReference>
<dbReference type="AlphaFoldDB" id="A0A7J7M345"/>
<accession>A0A7J7M345</accession>
<dbReference type="SUPFAM" id="SSF64484">
    <property type="entry name" value="beta and beta-prime subunits of DNA dependent RNA-polymerase"/>
    <property type="match status" value="1"/>
</dbReference>
<keyword evidence="4" id="KW-0808">Transferase</keyword>
<evidence type="ECO:0000313" key="10">
    <source>
        <dbReference type="Proteomes" id="UP000541444"/>
    </source>
</evidence>